<sequence length="282" mass="31315">MMEKKIMVVGAGLMGSGIAQVFALAGIPVILNDRTEEDLTRAKNFITKSIQSMLKREKYLTEDEERIHTSIQYSTNIEDGKNVDLVIEAVPERIELKQHVFKQLDHIVQPNAILASNTSSLSIAAIGSVTNRPDKVIGMHFFSPVPIMKLLEIITSIETSGETLERIKEYGTAISKETVIAQDYPGFIVNRILLPMMNEAAFLVMEGTAPEEIDRGLKLGANHPIGPLRLADECGLDTTLYALESLYEGFGDSKYRPCPLLKRMVEAGRLGRKSGKGFYDYH</sequence>
<dbReference type="InterPro" id="IPR006108">
    <property type="entry name" value="3HC_DH_C"/>
</dbReference>
<comment type="similarity">
    <text evidence="2">Belongs to the 3-hydroxyacyl-CoA dehydrogenase family.</text>
</comment>
<evidence type="ECO:0000313" key="8">
    <source>
        <dbReference type="Proteomes" id="UP001152172"/>
    </source>
</evidence>
<dbReference type="Gene3D" id="1.10.1040.10">
    <property type="entry name" value="N-(1-d-carboxylethyl)-l-norvaline Dehydrogenase, domain 2"/>
    <property type="match status" value="1"/>
</dbReference>
<evidence type="ECO:0000256" key="1">
    <source>
        <dbReference type="ARBA" id="ARBA00005086"/>
    </source>
</evidence>
<proteinExistence type="inferred from homology"/>
<dbReference type="Pfam" id="PF02737">
    <property type="entry name" value="3HCDH_N"/>
    <property type="match status" value="1"/>
</dbReference>
<keyword evidence="8" id="KW-1185">Reference proteome</keyword>
<dbReference type="SUPFAM" id="SSF48179">
    <property type="entry name" value="6-phosphogluconate dehydrogenase C-terminal domain-like"/>
    <property type="match status" value="1"/>
</dbReference>
<reference evidence="7" key="1">
    <citation type="submission" date="2022-05" db="EMBL/GenBank/DDBJ databases">
        <authorList>
            <person name="Colautti A."/>
            <person name="Iacumin L."/>
        </authorList>
    </citation>
    <scope>NUCLEOTIDE SEQUENCE</scope>
    <source>
        <strain evidence="7">DSM 30747</strain>
    </source>
</reference>
<dbReference type="PIRSF" id="PIRSF000105">
    <property type="entry name" value="HCDH"/>
    <property type="match status" value="1"/>
</dbReference>
<comment type="caution">
    <text evidence="7">The sequence shown here is derived from an EMBL/GenBank/DDBJ whole genome shotgun (WGS) entry which is preliminary data.</text>
</comment>
<dbReference type="InterPro" id="IPR006180">
    <property type="entry name" value="3-OHacyl-CoA_DH_CS"/>
</dbReference>
<evidence type="ECO:0000259" key="6">
    <source>
        <dbReference type="Pfam" id="PF02737"/>
    </source>
</evidence>
<dbReference type="PANTHER" id="PTHR48075">
    <property type="entry name" value="3-HYDROXYACYL-COA DEHYDROGENASE FAMILY PROTEIN"/>
    <property type="match status" value="1"/>
</dbReference>
<dbReference type="InterPro" id="IPR006176">
    <property type="entry name" value="3-OHacyl-CoA_DH_NAD-bd"/>
</dbReference>
<dbReference type="EMBL" id="JAMKBI010000007">
    <property type="protein sequence ID" value="MCZ8533804.1"/>
    <property type="molecule type" value="Genomic_DNA"/>
</dbReference>
<keyword evidence="3" id="KW-0560">Oxidoreductase</keyword>
<organism evidence="7 8">
    <name type="scientific">Psychrobacillus psychrodurans</name>
    <dbReference type="NCBI Taxonomy" id="126157"/>
    <lineage>
        <taxon>Bacteria</taxon>
        <taxon>Bacillati</taxon>
        <taxon>Bacillota</taxon>
        <taxon>Bacilli</taxon>
        <taxon>Bacillales</taxon>
        <taxon>Bacillaceae</taxon>
        <taxon>Psychrobacillus</taxon>
    </lineage>
</organism>
<gene>
    <name evidence="7" type="ORF">M9R61_10830</name>
</gene>
<dbReference type="InterPro" id="IPR022694">
    <property type="entry name" value="3-OHacyl-CoA_DH"/>
</dbReference>
<dbReference type="InterPro" id="IPR036291">
    <property type="entry name" value="NAD(P)-bd_dom_sf"/>
</dbReference>
<feature type="domain" description="3-hydroxyacyl-CoA dehydrogenase NAD binding" evidence="6">
    <location>
        <begin position="5"/>
        <end position="183"/>
    </location>
</feature>
<accession>A0A9X3R9S5</accession>
<feature type="domain" description="3-hydroxyacyl-CoA dehydrogenase C-terminal" evidence="5">
    <location>
        <begin position="186"/>
        <end position="281"/>
    </location>
</feature>
<protein>
    <submittedName>
        <fullName evidence="7">3-hydroxyacyl-CoA dehydrogenase NAD-binding domain-containing protein</fullName>
    </submittedName>
</protein>
<dbReference type="PANTHER" id="PTHR48075:SF5">
    <property type="entry name" value="3-HYDROXYBUTYRYL-COA DEHYDROGENASE"/>
    <property type="match status" value="1"/>
</dbReference>
<evidence type="ECO:0000256" key="3">
    <source>
        <dbReference type="ARBA" id="ARBA00023002"/>
    </source>
</evidence>
<evidence type="ECO:0000256" key="4">
    <source>
        <dbReference type="PIRSR" id="PIRSR000105-1"/>
    </source>
</evidence>
<dbReference type="InterPro" id="IPR008927">
    <property type="entry name" value="6-PGluconate_DH-like_C_sf"/>
</dbReference>
<dbReference type="GO" id="GO:0006635">
    <property type="term" value="P:fatty acid beta-oxidation"/>
    <property type="evidence" value="ECO:0007669"/>
    <property type="project" value="TreeGrafter"/>
</dbReference>
<dbReference type="Pfam" id="PF00725">
    <property type="entry name" value="3HCDH"/>
    <property type="match status" value="1"/>
</dbReference>
<evidence type="ECO:0000313" key="7">
    <source>
        <dbReference type="EMBL" id="MCZ8533804.1"/>
    </source>
</evidence>
<evidence type="ECO:0000259" key="5">
    <source>
        <dbReference type="Pfam" id="PF00725"/>
    </source>
</evidence>
<dbReference type="SUPFAM" id="SSF51735">
    <property type="entry name" value="NAD(P)-binding Rossmann-fold domains"/>
    <property type="match status" value="1"/>
</dbReference>
<dbReference type="Proteomes" id="UP001152172">
    <property type="component" value="Unassembled WGS sequence"/>
</dbReference>
<dbReference type="FunFam" id="3.40.50.720:FF:000009">
    <property type="entry name" value="Fatty oxidation complex, alpha subunit"/>
    <property type="match status" value="1"/>
</dbReference>
<name>A0A9X3R9S5_9BACI</name>
<dbReference type="GO" id="GO:0008691">
    <property type="term" value="F:3-hydroxybutyryl-CoA dehydrogenase activity"/>
    <property type="evidence" value="ECO:0007669"/>
    <property type="project" value="TreeGrafter"/>
</dbReference>
<evidence type="ECO:0000256" key="2">
    <source>
        <dbReference type="ARBA" id="ARBA00009463"/>
    </source>
</evidence>
<dbReference type="InterPro" id="IPR013328">
    <property type="entry name" value="6PGD_dom2"/>
</dbReference>
<feature type="site" description="Important for catalytic activity" evidence="4">
    <location>
        <position position="140"/>
    </location>
</feature>
<dbReference type="GO" id="GO:0070403">
    <property type="term" value="F:NAD+ binding"/>
    <property type="evidence" value="ECO:0007669"/>
    <property type="project" value="InterPro"/>
</dbReference>
<dbReference type="AlphaFoldDB" id="A0A9X3R9S5"/>
<dbReference type="RefSeq" id="WP_269922082.1">
    <property type="nucleotide sequence ID" value="NZ_JAMKBI010000007.1"/>
</dbReference>
<comment type="pathway">
    <text evidence="1">Lipid metabolism; butanoate metabolism.</text>
</comment>
<dbReference type="PROSITE" id="PS00067">
    <property type="entry name" value="3HCDH"/>
    <property type="match status" value="1"/>
</dbReference>
<dbReference type="Gene3D" id="3.40.50.720">
    <property type="entry name" value="NAD(P)-binding Rossmann-like Domain"/>
    <property type="match status" value="1"/>
</dbReference>